<reference evidence="3" key="2">
    <citation type="submission" date="2008-08" db="EMBL/GenBank/DDBJ databases">
        <authorList>
            <consortium name="Diatom Consortium"/>
            <person name="Grigoriev I."/>
            <person name="Grimwood J."/>
            <person name="Kuo A."/>
            <person name="Otillar R.P."/>
            <person name="Salamov A."/>
            <person name="Detter J.C."/>
            <person name="Lindquist E."/>
            <person name="Shapiro H."/>
            <person name="Lucas S."/>
            <person name="Glavina del Rio T."/>
            <person name="Pitluck S."/>
            <person name="Rokhsar D."/>
            <person name="Bowler C."/>
        </authorList>
    </citation>
    <scope>GENOME REANNOTATION</scope>
    <source>
        <strain evidence="3">CCAP 1055/1</strain>
    </source>
</reference>
<sequence length="615" mass="68532">MAINERRRSCRKILVTTFFIVPCFLLNGTALRLLFRCTVQNDFNLKRSVDGPFQSLHPSDERTRSYKRSENQIVQATGNTTPKCLLQNSQQWLTSPRLGNINISEIDKTLPERLLLSLQAPSFGEFLPILKTTICPVSSAFIGTENINTEHINVSSEIIRIWTVRLFFLAIHRHQHAPAVGESRLRNGYLCTKKKQQYRIGDFDYECPSAKFPVVGLSKPGIGAHMRLGLVSALKAGIATGRVVLLVNNAPSSAPSFLQNPWPLASCNRKDAQCFFQPFSPCVLTAEALADAYTLTRGEMRHVFRSGKVPETHEADRVIAMQLKYRPQRDPENLLPTLRKLVVALLEKLQLSLSQRSVLEDAISETLKIGGILSNQTTHQYGFQSQVHNAMLLYALRPSPGSSASIDNILEEILPSNFEPDHSIGLPIRASDKCGTESECLSFDQYTRSLAMIWTLSSDAEKWKDAKLPVHIVLTTESKNVSAAQQSYLRNPTSEREIAFPFKFVTNHRDVLQNTGAISDVAMTSGPTADEAMLSAMSSLKAQLMTRHTLGNCCSNFHLLLLDLMSEGCGASSFSTFQCLQDHPEEEFRICCAWDNSPRCISRRNATAVNTSRAP</sequence>
<keyword evidence="1" id="KW-0812">Transmembrane</keyword>
<gene>
    <name evidence="2" type="ORF">PHATRDRAFT_49402</name>
</gene>
<dbReference type="EMBL" id="CM000624">
    <property type="protein sequence ID" value="EEC44375.1"/>
    <property type="molecule type" value="Genomic_DNA"/>
</dbReference>
<reference evidence="2 3" key="1">
    <citation type="journal article" date="2008" name="Nature">
        <title>The Phaeodactylum genome reveals the evolutionary history of diatom genomes.</title>
        <authorList>
            <person name="Bowler C."/>
            <person name="Allen A.E."/>
            <person name="Badger J.H."/>
            <person name="Grimwood J."/>
            <person name="Jabbari K."/>
            <person name="Kuo A."/>
            <person name="Maheswari U."/>
            <person name="Martens C."/>
            <person name="Maumus F."/>
            <person name="Otillar R.P."/>
            <person name="Rayko E."/>
            <person name="Salamov A."/>
            <person name="Vandepoele K."/>
            <person name="Beszteri B."/>
            <person name="Gruber A."/>
            <person name="Heijde M."/>
            <person name="Katinka M."/>
            <person name="Mock T."/>
            <person name="Valentin K."/>
            <person name="Verret F."/>
            <person name="Berges J.A."/>
            <person name="Brownlee C."/>
            <person name="Cadoret J.P."/>
            <person name="Chiovitti A."/>
            <person name="Choi C.J."/>
            <person name="Coesel S."/>
            <person name="De Martino A."/>
            <person name="Detter J.C."/>
            <person name="Durkin C."/>
            <person name="Falciatore A."/>
            <person name="Fournet J."/>
            <person name="Haruta M."/>
            <person name="Huysman M.J."/>
            <person name="Jenkins B.D."/>
            <person name="Jiroutova K."/>
            <person name="Jorgensen R.E."/>
            <person name="Joubert Y."/>
            <person name="Kaplan A."/>
            <person name="Kroger N."/>
            <person name="Kroth P.G."/>
            <person name="La Roche J."/>
            <person name="Lindquist E."/>
            <person name="Lommer M."/>
            <person name="Martin-Jezequel V."/>
            <person name="Lopez P.J."/>
            <person name="Lucas S."/>
            <person name="Mangogna M."/>
            <person name="McGinnis K."/>
            <person name="Medlin L.K."/>
            <person name="Montsant A."/>
            <person name="Oudot-Le Secq M.P."/>
            <person name="Napoli C."/>
            <person name="Obornik M."/>
            <person name="Parker M.S."/>
            <person name="Petit J.L."/>
            <person name="Porcel B.M."/>
            <person name="Poulsen N."/>
            <person name="Robison M."/>
            <person name="Rychlewski L."/>
            <person name="Rynearson T.A."/>
            <person name="Schmutz J."/>
            <person name="Shapiro H."/>
            <person name="Siaut M."/>
            <person name="Stanley M."/>
            <person name="Sussman M.R."/>
            <person name="Taylor A.R."/>
            <person name="Vardi A."/>
            <person name="von Dassow P."/>
            <person name="Vyverman W."/>
            <person name="Willis A."/>
            <person name="Wyrwicz L.S."/>
            <person name="Rokhsar D.S."/>
            <person name="Weissenbach J."/>
            <person name="Armbrust E.V."/>
            <person name="Green B.R."/>
            <person name="Van de Peer Y."/>
            <person name="Grigoriev I.V."/>
        </authorList>
    </citation>
    <scope>NUCLEOTIDE SEQUENCE [LARGE SCALE GENOMIC DNA]</scope>
    <source>
        <strain evidence="2 3">CCAP 1055/1</strain>
    </source>
</reference>
<evidence type="ECO:0000313" key="2">
    <source>
        <dbReference type="EMBL" id="EEC44375.1"/>
    </source>
</evidence>
<keyword evidence="3" id="KW-1185">Reference proteome</keyword>
<dbReference type="Proteomes" id="UP000000759">
    <property type="component" value="Chromosome 22"/>
</dbReference>
<dbReference type="eggNOG" id="ENOG502SGKD">
    <property type="taxonomic scope" value="Eukaryota"/>
</dbReference>
<organism evidence="2 3">
    <name type="scientific">Phaeodactylum tricornutum (strain CCAP 1055/1)</name>
    <dbReference type="NCBI Taxonomy" id="556484"/>
    <lineage>
        <taxon>Eukaryota</taxon>
        <taxon>Sar</taxon>
        <taxon>Stramenopiles</taxon>
        <taxon>Ochrophyta</taxon>
        <taxon>Bacillariophyta</taxon>
        <taxon>Bacillariophyceae</taxon>
        <taxon>Bacillariophycidae</taxon>
        <taxon>Naviculales</taxon>
        <taxon>Phaeodactylaceae</taxon>
        <taxon>Phaeodactylum</taxon>
    </lineage>
</organism>
<protein>
    <submittedName>
        <fullName evidence="2">Uncharacterized protein</fullName>
    </submittedName>
</protein>
<name>B7GAH1_PHATC</name>
<proteinExistence type="predicted"/>
<evidence type="ECO:0000313" key="3">
    <source>
        <dbReference type="Proteomes" id="UP000000759"/>
    </source>
</evidence>
<evidence type="ECO:0000256" key="1">
    <source>
        <dbReference type="SAM" id="Phobius"/>
    </source>
</evidence>
<dbReference type="GeneID" id="7195787"/>
<keyword evidence="1" id="KW-0472">Membrane</keyword>
<dbReference type="OrthoDB" id="45960at2759"/>
<dbReference type="RefSeq" id="XP_002184197.1">
    <property type="nucleotide sequence ID" value="XM_002184161.1"/>
</dbReference>
<keyword evidence="1" id="KW-1133">Transmembrane helix</keyword>
<dbReference type="PaxDb" id="2850-Phatr49402"/>
<feature type="transmembrane region" description="Helical" evidence="1">
    <location>
        <begin position="12"/>
        <end position="35"/>
    </location>
</feature>
<dbReference type="KEGG" id="pti:PHATRDRAFT_49402"/>
<dbReference type="AlphaFoldDB" id="B7GAH1"/>
<dbReference type="HOGENOM" id="CLU_444459_0_0_1"/>
<dbReference type="InParanoid" id="B7GAH1"/>
<accession>B7GAH1</accession>